<organism evidence="13">
    <name type="scientific">marine metagenome</name>
    <dbReference type="NCBI Taxonomy" id="408172"/>
    <lineage>
        <taxon>unclassified sequences</taxon>
        <taxon>metagenomes</taxon>
        <taxon>ecological metagenomes</taxon>
    </lineage>
</organism>
<keyword evidence="4" id="KW-0808">Transferase</keyword>
<name>A0A381UVW5_9ZZZZ</name>
<keyword evidence="9 12" id="KW-0472">Membrane</keyword>
<dbReference type="PANTHER" id="PTHR46382">
    <property type="entry name" value="PHOSPHATIDATE CYTIDYLYLTRANSFERASE"/>
    <property type="match status" value="1"/>
</dbReference>
<keyword evidence="6" id="KW-0548">Nucleotidyltransferase</keyword>
<dbReference type="GO" id="GO:0016024">
    <property type="term" value="P:CDP-diacylglycerol biosynthetic process"/>
    <property type="evidence" value="ECO:0007669"/>
    <property type="project" value="TreeGrafter"/>
</dbReference>
<dbReference type="AlphaFoldDB" id="A0A381UVW5"/>
<evidence type="ECO:0000256" key="6">
    <source>
        <dbReference type="ARBA" id="ARBA00022695"/>
    </source>
</evidence>
<feature type="transmembrane region" description="Helical" evidence="12">
    <location>
        <begin position="135"/>
        <end position="155"/>
    </location>
</feature>
<dbReference type="GO" id="GO:0004605">
    <property type="term" value="F:phosphatidate cytidylyltransferase activity"/>
    <property type="evidence" value="ECO:0007669"/>
    <property type="project" value="TreeGrafter"/>
</dbReference>
<keyword evidence="8" id="KW-0443">Lipid metabolism</keyword>
<evidence type="ECO:0000256" key="9">
    <source>
        <dbReference type="ARBA" id="ARBA00023136"/>
    </source>
</evidence>
<sequence length="274" mass="30321">MVNALGIPAIVFLIYLGDLPFTAFVSVVSLIAIREFYLLGANRNIYPQFIAGYAMTILIVLHYYFGPGNPLRILRPGELLLIITVLVVFSEIFRKKENSLSNITNTLGGIVYIPLLLGTMVGLRGIDPIDPTMGMKLTFCLFVGVWTCDSTAYFVGLNWGKNKLIERISPKKTVEGGAAGLVAACVFFYFIYKSDVLSSQYSMAGIHKIDYIIFSIIIGIIGQSGDFAESLMKRDMGVKDTSSFLAGHGGVLDRFDSLIFSSPVMFLYLKYFVY</sequence>
<evidence type="ECO:0000256" key="11">
    <source>
        <dbReference type="ARBA" id="ARBA00023264"/>
    </source>
</evidence>
<keyword evidence="2" id="KW-1003">Cell membrane</keyword>
<feature type="transmembrane region" description="Helical" evidence="12">
    <location>
        <begin position="212"/>
        <end position="232"/>
    </location>
</feature>
<evidence type="ECO:0000256" key="1">
    <source>
        <dbReference type="ARBA" id="ARBA00004651"/>
    </source>
</evidence>
<evidence type="ECO:0000256" key="2">
    <source>
        <dbReference type="ARBA" id="ARBA00022475"/>
    </source>
</evidence>
<accession>A0A381UVW5</accession>
<proteinExistence type="predicted"/>
<evidence type="ECO:0000313" key="13">
    <source>
        <dbReference type="EMBL" id="SVA31891.1"/>
    </source>
</evidence>
<feature type="transmembrane region" description="Helical" evidence="12">
    <location>
        <begin position="176"/>
        <end position="192"/>
    </location>
</feature>
<feature type="transmembrane region" description="Helical" evidence="12">
    <location>
        <begin position="6"/>
        <end position="33"/>
    </location>
</feature>
<evidence type="ECO:0000256" key="12">
    <source>
        <dbReference type="SAM" id="Phobius"/>
    </source>
</evidence>
<dbReference type="GO" id="GO:0005886">
    <property type="term" value="C:plasma membrane"/>
    <property type="evidence" value="ECO:0007669"/>
    <property type="project" value="UniProtKB-SubCell"/>
</dbReference>
<dbReference type="Pfam" id="PF01148">
    <property type="entry name" value="CTP_transf_1"/>
    <property type="match status" value="1"/>
</dbReference>
<keyword evidence="5 12" id="KW-0812">Transmembrane</keyword>
<dbReference type="EMBL" id="UINC01007185">
    <property type="protein sequence ID" value="SVA31891.1"/>
    <property type="molecule type" value="Genomic_DNA"/>
</dbReference>
<dbReference type="PANTHER" id="PTHR46382:SF1">
    <property type="entry name" value="PHOSPHATIDATE CYTIDYLYLTRANSFERASE"/>
    <property type="match status" value="1"/>
</dbReference>
<keyword evidence="3" id="KW-0444">Lipid biosynthesis</keyword>
<evidence type="ECO:0000256" key="7">
    <source>
        <dbReference type="ARBA" id="ARBA00022989"/>
    </source>
</evidence>
<evidence type="ECO:0008006" key="14">
    <source>
        <dbReference type="Google" id="ProtNLM"/>
    </source>
</evidence>
<reference evidence="13" key="1">
    <citation type="submission" date="2018-05" db="EMBL/GenBank/DDBJ databases">
        <authorList>
            <person name="Lanie J.A."/>
            <person name="Ng W.-L."/>
            <person name="Kazmierczak K.M."/>
            <person name="Andrzejewski T.M."/>
            <person name="Davidsen T.M."/>
            <person name="Wayne K.J."/>
            <person name="Tettelin H."/>
            <person name="Glass J.I."/>
            <person name="Rusch D."/>
            <person name="Podicherti R."/>
            <person name="Tsui H.-C.T."/>
            <person name="Winkler M.E."/>
        </authorList>
    </citation>
    <scope>NUCLEOTIDE SEQUENCE</scope>
</reference>
<evidence type="ECO:0000256" key="5">
    <source>
        <dbReference type="ARBA" id="ARBA00022692"/>
    </source>
</evidence>
<feature type="transmembrane region" description="Helical" evidence="12">
    <location>
        <begin position="105"/>
        <end position="123"/>
    </location>
</feature>
<protein>
    <recommendedName>
        <fullName evidence="14">Phosphatidate cytidylyltransferase</fullName>
    </recommendedName>
</protein>
<keyword evidence="10" id="KW-0594">Phospholipid biosynthesis</keyword>
<evidence type="ECO:0000256" key="10">
    <source>
        <dbReference type="ARBA" id="ARBA00023209"/>
    </source>
</evidence>
<keyword evidence="7 12" id="KW-1133">Transmembrane helix</keyword>
<feature type="transmembrane region" description="Helical" evidence="12">
    <location>
        <begin position="45"/>
        <end position="65"/>
    </location>
</feature>
<feature type="transmembrane region" description="Helical" evidence="12">
    <location>
        <begin position="77"/>
        <end position="93"/>
    </location>
</feature>
<keyword evidence="11" id="KW-1208">Phospholipid metabolism</keyword>
<comment type="subcellular location">
    <subcellularLocation>
        <location evidence="1">Cell membrane</location>
        <topology evidence="1">Multi-pass membrane protein</topology>
    </subcellularLocation>
</comment>
<evidence type="ECO:0000256" key="8">
    <source>
        <dbReference type="ARBA" id="ARBA00023098"/>
    </source>
</evidence>
<gene>
    <name evidence="13" type="ORF">METZ01_LOCUS84745</name>
</gene>
<evidence type="ECO:0000256" key="3">
    <source>
        <dbReference type="ARBA" id="ARBA00022516"/>
    </source>
</evidence>
<evidence type="ECO:0000256" key="4">
    <source>
        <dbReference type="ARBA" id="ARBA00022679"/>
    </source>
</evidence>